<dbReference type="RefSeq" id="WP_009575497.1">
    <property type="nucleotide sequence ID" value="NZ_AEIG01000027.1"/>
</dbReference>
<dbReference type="InterPro" id="IPR002123">
    <property type="entry name" value="Plipid/glycerol_acylTrfase"/>
</dbReference>
<dbReference type="AlphaFoldDB" id="F3L185"/>
<dbReference type="STRING" id="2518989.IMCC3088_1199"/>
<evidence type="ECO:0000256" key="4">
    <source>
        <dbReference type="SAM" id="Phobius"/>
    </source>
</evidence>
<keyword evidence="7" id="KW-1185">Reference proteome</keyword>
<evidence type="ECO:0000256" key="3">
    <source>
        <dbReference type="ARBA" id="ARBA00023315"/>
    </source>
</evidence>
<evidence type="ECO:0000256" key="1">
    <source>
        <dbReference type="ARBA" id="ARBA00005189"/>
    </source>
</evidence>
<comment type="pathway">
    <text evidence="1">Lipid metabolism.</text>
</comment>
<dbReference type="EMBL" id="AEIG01000027">
    <property type="protein sequence ID" value="EGG29911.1"/>
    <property type="molecule type" value="Genomic_DNA"/>
</dbReference>
<dbReference type="PANTHER" id="PTHR10434:SF40">
    <property type="entry name" value="1-ACYL-SN-GLYCEROL-3-PHOSPHATE ACYLTRANSFERASE"/>
    <property type="match status" value="1"/>
</dbReference>
<dbReference type="Pfam" id="PF01553">
    <property type="entry name" value="Acyltransferase"/>
    <property type="match status" value="1"/>
</dbReference>
<protein>
    <submittedName>
        <fullName evidence="6">Putative acyltransferase</fullName>
    </submittedName>
</protein>
<name>F3L185_9GAMM</name>
<evidence type="ECO:0000313" key="6">
    <source>
        <dbReference type="EMBL" id="EGG29911.1"/>
    </source>
</evidence>
<keyword evidence="4" id="KW-0812">Transmembrane</keyword>
<keyword evidence="3 6" id="KW-0012">Acyltransferase</keyword>
<keyword evidence="2 6" id="KW-0808">Transferase</keyword>
<dbReference type="GO" id="GO:0006654">
    <property type="term" value="P:phosphatidic acid biosynthetic process"/>
    <property type="evidence" value="ECO:0007669"/>
    <property type="project" value="TreeGrafter"/>
</dbReference>
<dbReference type="SUPFAM" id="SSF69593">
    <property type="entry name" value="Glycerol-3-phosphate (1)-acyltransferase"/>
    <property type="match status" value="1"/>
</dbReference>
<feature type="transmembrane region" description="Helical" evidence="4">
    <location>
        <begin position="9"/>
        <end position="31"/>
    </location>
</feature>
<gene>
    <name evidence="6" type="ORF">IMCC3088_1199</name>
</gene>
<dbReference type="SMART" id="SM00563">
    <property type="entry name" value="PlsC"/>
    <property type="match status" value="1"/>
</dbReference>
<sequence length="251" mass="28362">MLKFIRSTLVFAYLVITLIPAASLLLLVSIIHRGDFIYWRVGVPYLNGVIQAARIIGGVNYRVEGQEILDALALSKQRVILCPKHQSTWETFFLPTISPNPLSYVFKKELLWIPLFGWALYRLDMIYIDRSKRKEAWNKVAEQGRILMDQGNWVIMFPEGTRTVPGVDPAYKTGASRLGVATDAVLVPIAITSGRCWRRASFALTPGTIDVAIGEPISCQGRTAEDLMHEVKEWVEAKMRELDPEPYRVNA</sequence>
<evidence type="ECO:0000256" key="2">
    <source>
        <dbReference type="ARBA" id="ARBA00022679"/>
    </source>
</evidence>
<proteinExistence type="predicted"/>
<dbReference type="Proteomes" id="UP000005615">
    <property type="component" value="Unassembled WGS sequence"/>
</dbReference>
<dbReference type="GO" id="GO:0003841">
    <property type="term" value="F:1-acylglycerol-3-phosphate O-acyltransferase activity"/>
    <property type="evidence" value="ECO:0007669"/>
    <property type="project" value="TreeGrafter"/>
</dbReference>
<reference evidence="6 7" key="1">
    <citation type="journal article" date="2011" name="J. Bacteriol.">
        <title>Genome sequence of strain IMCC3088, a proteorhodopsin-containing marine bacterium belonging to the OM60/NOR5 clade.</title>
        <authorList>
            <person name="Jang Y."/>
            <person name="Oh H.M."/>
            <person name="Kang I."/>
            <person name="Lee K."/>
            <person name="Yang S.J."/>
            <person name="Cho J.C."/>
        </authorList>
    </citation>
    <scope>NUCLEOTIDE SEQUENCE [LARGE SCALE GENOMIC DNA]</scope>
    <source>
        <strain evidence="6 7">IMCC3088</strain>
    </source>
</reference>
<evidence type="ECO:0000259" key="5">
    <source>
        <dbReference type="SMART" id="SM00563"/>
    </source>
</evidence>
<evidence type="ECO:0000313" key="7">
    <source>
        <dbReference type="Proteomes" id="UP000005615"/>
    </source>
</evidence>
<accession>F3L185</accession>
<feature type="domain" description="Phospholipid/glycerol acyltransferase" evidence="5">
    <location>
        <begin position="79"/>
        <end position="194"/>
    </location>
</feature>
<organism evidence="6 7">
    <name type="scientific">Aequoribacter fuscus</name>
    <dbReference type="NCBI Taxonomy" id="2518989"/>
    <lineage>
        <taxon>Bacteria</taxon>
        <taxon>Pseudomonadati</taxon>
        <taxon>Pseudomonadota</taxon>
        <taxon>Gammaproteobacteria</taxon>
        <taxon>Cellvibrionales</taxon>
        <taxon>Halieaceae</taxon>
        <taxon>Aequoribacter</taxon>
    </lineage>
</organism>
<dbReference type="eggNOG" id="COG0204">
    <property type="taxonomic scope" value="Bacteria"/>
</dbReference>
<keyword evidence="4" id="KW-0472">Membrane</keyword>
<keyword evidence="4" id="KW-1133">Transmembrane helix</keyword>
<dbReference type="CDD" id="cd07989">
    <property type="entry name" value="LPLAT_AGPAT-like"/>
    <property type="match status" value="1"/>
</dbReference>
<comment type="caution">
    <text evidence="6">The sequence shown here is derived from an EMBL/GenBank/DDBJ whole genome shotgun (WGS) entry which is preliminary data.</text>
</comment>
<dbReference type="PANTHER" id="PTHR10434">
    <property type="entry name" value="1-ACYL-SN-GLYCEROL-3-PHOSPHATE ACYLTRANSFERASE"/>
    <property type="match status" value="1"/>
</dbReference>